<proteinExistence type="predicted"/>
<feature type="compositionally biased region" description="Basic residues" evidence="1">
    <location>
        <begin position="165"/>
        <end position="174"/>
    </location>
</feature>
<feature type="compositionally biased region" description="Polar residues" evidence="1">
    <location>
        <begin position="175"/>
        <end position="193"/>
    </location>
</feature>
<reference evidence="2" key="1">
    <citation type="submission" date="2023-03" db="EMBL/GenBank/DDBJ databases">
        <title>Massive genome expansion in bonnet fungi (Mycena s.s.) driven by repeated elements and novel gene families across ecological guilds.</title>
        <authorList>
            <consortium name="Lawrence Berkeley National Laboratory"/>
            <person name="Harder C.B."/>
            <person name="Miyauchi S."/>
            <person name="Viragh M."/>
            <person name="Kuo A."/>
            <person name="Thoen E."/>
            <person name="Andreopoulos B."/>
            <person name="Lu D."/>
            <person name="Skrede I."/>
            <person name="Drula E."/>
            <person name="Henrissat B."/>
            <person name="Morin E."/>
            <person name="Kohler A."/>
            <person name="Barry K."/>
            <person name="LaButti K."/>
            <person name="Morin E."/>
            <person name="Salamov A."/>
            <person name="Lipzen A."/>
            <person name="Mereny Z."/>
            <person name="Hegedus B."/>
            <person name="Baldrian P."/>
            <person name="Stursova M."/>
            <person name="Weitz H."/>
            <person name="Taylor A."/>
            <person name="Grigoriev I.V."/>
            <person name="Nagy L.G."/>
            <person name="Martin F."/>
            <person name="Kauserud H."/>
        </authorList>
    </citation>
    <scope>NUCLEOTIDE SEQUENCE</scope>
    <source>
        <strain evidence="2">CBHHK002</strain>
    </source>
</reference>
<feature type="region of interest" description="Disordered" evidence="1">
    <location>
        <begin position="1"/>
        <end position="39"/>
    </location>
</feature>
<protein>
    <submittedName>
        <fullName evidence="2">Uncharacterized protein</fullName>
    </submittedName>
</protein>
<dbReference type="Proteomes" id="UP001218218">
    <property type="component" value="Unassembled WGS sequence"/>
</dbReference>
<evidence type="ECO:0000256" key="1">
    <source>
        <dbReference type="SAM" id="MobiDB-lite"/>
    </source>
</evidence>
<evidence type="ECO:0000313" key="2">
    <source>
        <dbReference type="EMBL" id="KAJ7346112.1"/>
    </source>
</evidence>
<gene>
    <name evidence="2" type="ORF">DFH08DRAFT_870559</name>
</gene>
<feature type="region of interest" description="Disordered" evidence="1">
    <location>
        <begin position="149"/>
        <end position="225"/>
    </location>
</feature>
<keyword evidence="3" id="KW-1185">Reference proteome</keyword>
<name>A0AAD6ZYM4_9AGAR</name>
<accession>A0AAD6ZYM4</accession>
<organism evidence="2 3">
    <name type="scientific">Mycena albidolilacea</name>
    <dbReference type="NCBI Taxonomy" id="1033008"/>
    <lineage>
        <taxon>Eukaryota</taxon>
        <taxon>Fungi</taxon>
        <taxon>Dikarya</taxon>
        <taxon>Basidiomycota</taxon>
        <taxon>Agaricomycotina</taxon>
        <taxon>Agaricomycetes</taxon>
        <taxon>Agaricomycetidae</taxon>
        <taxon>Agaricales</taxon>
        <taxon>Marasmiineae</taxon>
        <taxon>Mycenaceae</taxon>
        <taxon>Mycena</taxon>
    </lineage>
</organism>
<feature type="compositionally biased region" description="Basic residues" evidence="1">
    <location>
        <begin position="15"/>
        <end position="26"/>
    </location>
</feature>
<sequence length="454" mass="51393">MGIRMRQRSTLLRPPSRHSNMRRYRRKDTTSTGPSATAIHTRAAIRCRSRSPRRCTYTGAHMHRATIRVRLTNSSITSRRTRGRTRTPRSTRLHPCRSWTWVRVCMWDPVPPRATPGPLQRIRGGIGNVEVVGRQVSIQTKIKCIWKSRRRTPGGRTEAGFLNSHPRRRPRRLRTSSPGIHTLRSGQIHTPSRSRCHPSPTKPATRASAFPPRRPPPSQVSRRSRGGRVTLALLLRRPHLWPRALPFYRFLACYRRRKRVRVGRCSAPRAGINRRGGRILSRARAGLLLLHRGCLLRQACGRLALGRASPRLPRLKLGRGRRRPLRNGPLAPAMWRCTMLGEAAGARLVDWLFSVSFSFSFSSPSRLWTAFVTVSRVASCPFAHFPFVFPLAVPPSFFLSLPSFPLSFRPPYIPQSPDIYTIESQSICVPNSYVATFLPPIQSTPSLPSPLPCS</sequence>
<comment type="caution">
    <text evidence="2">The sequence shown here is derived from an EMBL/GenBank/DDBJ whole genome shotgun (WGS) entry which is preliminary data.</text>
</comment>
<dbReference type="EMBL" id="JARIHO010000021">
    <property type="protein sequence ID" value="KAJ7346112.1"/>
    <property type="molecule type" value="Genomic_DNA"/>
</dbReference>
<evidence type="ECO:0000313" key="3">
    <source>
        <dbReference type="Proteomes" id="UP001218218"/>
    </source>
</evidence>
<dbReference type="AlphaFoldDB" id="A0AAD6ZYM4"/>